<keyword evidence="4" id="KW-0949">S-adenosyl-L-methionine</keyword>
<feature type="domain" description="SAM-dependent MTase TRM10-type" evidence="7">
    <location>
        <begin position="1"/>
        <end position="40"/>
    </location>
</feature>
<keyword evidence="2" id="KW-0489">Methyltransferase</keyword>
<dbReference type="PANTHER" id="PTHR13563">
    <property type="entry name" value="TRNA (GUANINE-9-) METHYLTRANSFERASE"/>
    <property type="match status" value="1"/>
</dbReference>
<gene>
    <name evidence="8" type="ORF">KC19_2G093000</name>
</gene>
<comment type="caution">
    <text evidence="8">The sequence shown here is derived from an EMBL/GenBank/DDBJ whole genome shotgun (WGS) entry which is preliminary data.</text>
</comment>
<feature type="compositionally biased region" description="Basic and acidic residues" evidence="6">
    <location>
        <begin position="44"/>
        <end position="55"/>
    </location>
</feature>
<dbReference type="Gene3D" id="3.40.1280.30">
    <property type="match status" value="1"/>
</dbReference>
<dbReference type="GO" id="GO:0008168">
    <property type="term" value="F:methyltransferase activity"/>
    <property type="evidence" value="ECO:0007669"/>
    <property type="project" value="UniProtKB-KW"/>
</dbReference>
<reference evidence="8" key="1">
    <citation type="submission" date="2020-06" db="EMBL/GenBank/DDBJ databases">
        <title>WGS assembly of Ceratodon purpureus strain R40.</title>
        <authorList>
            <person name="Carey S.B."/>
            <person name="Jenkins J."/>
            <person name="Shu S."/>
            <person name="Lovell J.T."/>
            <person name="Sreedasyam A."/>
            <person name="Maumus F."/>
            <person name="Tiley G.P."/>
            <person name="Fernandez-Pozo N."/>
            <person name="Barry K."/>
            <person name="Chen C."/>
            <person name="Wang M."/>
            <person name="Lipzen A."/>
            <person name="Daum C."/>
            <person name="Saski C.A."/>
            <person name="Payton A.C."/>
            <person name="Mcbreen J.C."/>
            <person name="Conrad R.E."/>
            <person name="Kollar L.M."/>
            <person name="Olsson S."/>
            <person name="Huttunen S."/>
            <person name="Landis J.B."/>
            <person name="Wickett N.J."/>
            <person name="Johnson M.G."/>
            <person name="Rensing S.A."/>
            <person name="Grimwood J."/>
            <person name="Schmutz J."/>
            <person name="Mcdaniel S.F."/>
        </authorList>
    </citation>
    <scope>NUCLEOTIDE SEQUENCE</scope>
    <source>
        <strain evidence="8">R40</strain>
    </source>
</reference>
<protein>
    <recommendedName>
        <fullName evidence="1">tRNA (guanine(9)-N(1))-methyltransferase</fullName>
        <ecNumber evidence="1">2.1.1.221</ecNumber>
    </recommendedName>
</protein>
<evidence type="ECO:0000256" key="3">
    <source>
        <dbReference type="ARBA" id="ARBA00022679"/>
    </source>
</evidence>
<dbReference type="EMBL" id="CM026422">
    <property type="protein sequence ID" value="KAG0586471.1"/>
    <property type="molecule type" value="Genomic_DNA"/>
</dbReference>
<organism evidence="8 9">
    <name type="scientific">Ceratodon purpureus</name>
    <name type="common">Fire moss</name>
    <name type="synonym">Dicranum purpureum</name>
    <dbReference type="NCBI Taxonomy" id="3225"/>
    <lineage>
        <taxon>Eukaryota</taxon>
        <taxon>Viridiplantae</taxon>
        <taxon>Streptophyta</taxon>
        <taxon>Embryophyta</taxon>
        <taxon>Bryophyta</taxon>
        <taxon>Bryophytina</taxon>
        <taxon>Bryopsida</taxon>
        <taxon>Dicranidae</taxon>
        <taxon>Pseudoditrichales</taxon>
        <taxon>Ditrichaceae</taxon>
        <taxon>Ceratodon</taxon>
    </lineage>
</organism>
<evidence type="ECO:0000256" key="5">
    <source>
        <dbReference type="ARBA" id="ARBA00048434"/>
    </source>
</evidence>
<comment type="catalytic activity">
    <reaction evidence="5">
        <text>guanosine(9) in tRNA + S-adenosyl-L-methionine = N(1)-methylguanosine(9) in tRNA + S-adenosyl-L-homocysteine + H(+)</text>
        <dbReference type="Rhea" id="RHEA:43156"/>
        <dbReference type="Rhea" id="RHEA-COMP:10367"/>
        <dbReference type="Rhea" id="RHEA-COMP:10368"/>
        <dbReference type="ChEBI" id="CHEBI:15378"/>
        <dbReference type="ChEBI" id="CHEBI:57856"/>
        <dbReference type="ChEBI" id="CHEBI:59789"/>
        <dbReference type="ChEBI" id="CHEBI:73542"/>
        <dbReference type="ChEBI" id="CHEBI:74269"/>
        <dbReference type="EC" id="2.1.1.221"/>
    </reaction>
</comment>
<keyword evidence="9" id="KW-1185">Reference proteome</keyword>
<dbReference type="InterPro" id="IPR028564">
    <property type="entry name" value="MT_TRM10-typ"/>
</dbReference>
<dbReference type="EC" id="2.1.1.221" evidence="1"/>
<dbReference type="InterPro" id="IPR007356">
    <property type="entry name" value="tRNA_m1G_MeTrfase_euk"/>
</dbReference>
<dbReference type="GO" id="GO:0002939">
    <property type="term" value="P:tRNA N1-guanine methylation"/>
    <property type="evidence" value="ECO:0007669"/>
    <property type="project" value="TreeGrafter"/>
</dbReference>
<dbReference type="Proteomes" id="UP000822688">
    <property type="component" value="Chromosome 2"/>
</dbReference>
<evidence type="ECO:0000256" key="2">
    <source>
        <dbReference type="ARBA" id="ARBA00022603"/>
    </source>
</evidence>
<accession>A0A8T0IUT4</accession>
<dbReference type="PROSITE" id="PS51675">
    <property type="entry name" value="SAM_MT_TRM10"/>
    <property type="match status" value="1"/>
</dbReference>
<evidence type="ECO:0000256" key="6">
    <source>
        <dbReference type="SAM" id="MobiDB-lite"/>
    </source>
</evidence>
<evidence type="ECO:0000256" key="4">
    <source>
        <dbReference type="ARBA" id="ARBA00022691"/>
    </source>
</evidence>
<dbReference type="InterPro" id="IPR038459">
    <property type="entry name" value="MT_TRM10-typ_sf"/>
</dbReference>
<feature type="region of interest" description="Disordered" evidence="6">
    <location>
        <begin position="38"/>
        <end position="72"/>
    </location>
</feature>
<dbReference type="PANTHER" id="PTHR13563:SF13">
    <property type="entry name" value="TRNA METHYLTRANSFERASE 10 HOMOLOG A"/>
    <property type="match status" value="1"/>
</dbReference>
<sequence length="106" mass="11586">MLSSQVLTVNQVVDILLQFLEVGDWGKALFTVIPPRKRGATEPLEGKAKQAKYDSDQMSSQRGDPAMDAMSEVGDDPMSIELVREMSNVESQSASFSQSSVFSVKT</sequence>
<evidence type="ECO:0000313" key="9">
    <source>
        <dbReference type="Proteomes" id="UP000822688"/>
    </source>
</evidence>
<dbReference type="GO" id="GO:0005634">
    <property type="term" value="C:nucleus"/>
    <property type="evidence" value="ECO:0007669"/>
    <property type="project" value="TreeGrafter"/>
</dbReference>
<evidence type="ECO:0000313" key="8">
    <source>
        <dbReference type="EMBL" id="KAG0586471.1"/>
    </source>
</evidence>
<evidence type="ECO:0000256" key="1">
    <source>
        <dbReference type="ARBA" id="ARBA00012797"/>
    </source>
</evidence>
<dbReference type="AlphaFoldDB" id="A0A8T0IUT4"/>
<evidence type="ECO:0000259" key="7">
    <source>
        <dbReference type="PROSITE" id="PS51675"/>
    </source>
</evidence>
<name>A0A8T0IUT4_CERPU</name>
<keyword evidence="3" id="KW-0808">Transferase</keyword>
<dbReference type="GO" id="GO:0000049">
    <property type="term" value="F:tRNA binding"/>
    <property type="evidence" value="ECO:0007669"/>
    <property type="project" value="TreeGrafter"/>
</dbReference>
<proteinExistence type="predicted"/>